<dbReference type="OrthoDB" id="337581at2759"/>
<feature type="non-terminal residue" evidence="6">
    <location>
        <position position="339"/>
    </location>
</feature>
<proteinExistence type="inferred from homology"/>
<keyword evidence="5" id="KW-0539">Nucleus</keyword>
<evidence type="ECO:0000256" key="1">
    <source>
        <dbReference type="ARBA" id="ARBA00004123"/>
    </source>
</evidence>
<evidence type="ECO:0000313" key="6">
    <source>
        <dbReference type="EMBL" id="KAF2100892.1"/>
    </source>
</evidence>
<sequence>PLFSAVSSSARQLHSLLKCIAFTNKVQVQISQDGLRFSTGESSVMEGHAFLDKKLFTAFKYQQPEEDNALTPIFEINLPALLETLQIFGASDTSTSSSSRFHSYNKPAISAFSASTLGLTSLCTLTYDNNGEPLTIMISEGNVETKCELTTYEPNQMEDIPFARDRLATKVIMRSEWLADAIAELAATNPERLTIEAGPGKVGFRLRASGPLGSAEIEFDEMTAKRESGAASFSHPNPSAAVPQATGASGVLETFQASIRSVNSYKFSMIRAATLAMKQAVKVSVRVDDQGVLSLQFMIEVEGGSGAEQHMSFVDFRFVPLVGDEDGEEQQNEEGGGGD</sequence>
<organism evidence="6 7">
    <name type="scientific">Rhizodiscina lignyota</name>
    <dbReference type="NCBI Taxonomy" id="1504668"/>
    <lineage>
        <taxon>Eukaryota</taxon>
        <taxon>Fungi</taxon>
        <taxon>Dikarya</taxon>
        <taxon>Ascomycota</taxon>
        <taxon>Pezizomycotina</taxon>
        <taxon>Dothideomycetes</taxon>
        <taxon>Pleosporomycetidae</taxon>
        <taxon>Aulographales</taxon>
        <taxon>Rhizodiscinaceae</taxon>
        <taxon>Rhizodiscina</taxon>
    </lineage>
</organism>
<dbReference type="Proteomes" id="UP000799772">
    <property type="component" value="Unassembled WGS sequence"/>
</dbReference>
<dbReference type="EMBL" id="ML978124">
    <property type="protein sequence ID" value="KAF2100892.1"/>
    <property type="molecule type" value="Genomic_DNA"/>
</dbReference>
<protein>
    <submittedName>
        <fullName evidence="6">Rad1-domain-containing protein</fullName>
    </submittedName>
</protein>
<evidence type="ECO:0000313" key="7">
    <source>
        <dbReference type="Proteomes" id="UP000799772"/>
    </source>
</evidence>
<dbReference type="GO" id="GO:0030896">
    <property type="term" value="C:checkpoint clamp complex"/>
    <property type="evidence" value="ECO:0007669"/>
    <property type="project" value="TreeGrafter"/>
</dbReference>
<gene>
    <name evidence="6" type="ORF">NA57DRAFT_23280</name>
</gene>
<comment type="similarity">
    <text evidence="2">Belongs to the rad1 family.</text>
</comment>
<evidence type="ECO:0000256" key="5">
    <source>
        <dbReference type="ARBA" id="ARBA00023242"/>
    </source>
</evidence>
<keyword evidence="7" id="KW-1185">Reference proteome</keyword>
<dbReference type="PANTHER" id="PTHR10870">
    <property type="entry name" value="CELL CYCLE CHECKPOINT PROTEIN RAD1"/>
    <property type="match status" value="1"/>
</dbReference>
<comment type="subcellular location">
    <subcellularLocation>
        <location evidence="1">Nucleus</location>
    </subcellularLocation>
</comment>
<evidence type="ECO:0000256" key="4">
    <source>
        <dbReference type="ARBA" id="ARBA00023204"/>
    </source>
</evidence>
<feature type="non-terminal residue" evidence="6">
    <location>
        <position position="1"/>
    </location>
</feature>
<reference evidence="6" key="1">
    <citation type="journal article" date="2020" name="Stud. Mycol.">
        <title>101 Dothideomycetes genomes: a test case for predicting lifestyles and emergence of pathogens.</title>
        <authorList>
            <person name="Haridas S."/>
            <person name="Albert R."/>
            <person name="Binder M."/>
            <person name="Bloem J."/>
            <person name="Labutti K."/>
            <person name="Salamov A."/>
            <person name="Andreopoulos B."/>
            <person name="Baker S."/>
            <person name="Barry K."/>
            <person name="Bills G."/>
            <person name="Bluhm B."/>
            <person name="Cannon C."/>
            <person name="Castanera R."/>
            <person name="Culley D."/>
            <person name="Daum C."/>
            <person name="Ezra D."/>
            <person name="Gonzalez J."/>
            <person name="Henrissat B."/>
            <person name="Kuo A."/>
            <person name="Liang C."/>
            <person name="Lipzen A."/>
            <person name="Lutzoni F."/>
            <person name="Magnuson J."/>
            <person name="Mondo S."/>
            <person name="Nolan M."/>
            <person name="Ohm R."/>
            <person name="Pangilinan J."/>
            <person name="Park H.-J."/>
            <person name="Ramirez L."/>
            <person name="Alfaro M."/>
            <person name="Sun H."/>
            <person name="Tritt A."/>
            <person name="Yoshinaga Y."/>
            <person name="Zwiers L.-H."/>
            <person name="Turgeon B."/>
            <person name="Goodwin S."/>
            <person name="Spatafora J."/>
            <person name="Crous P."/>
            <person name="Grigoriev I."/>
        </authorList>
    </citation>
    <scope>NUCLEOTIDE SEQUENCE</scope>
    <source>
        <strain evidence="6">CBS 133067</strain>
    </source>
</reference>
<evidence type="ECO:0000256" key="3">
    <source>
        <dbReference type="ARBA" id="ARBA00022763"/>
    </source>
</evidence>
<dbReference type="Pfam" id="PF02144">
    <property type="entry name" value="Rad1"/>
    <property type="match status" value="1"/>
</dbReference>
<accession>A0A9P4ILZ7</accession>
<evidence type="ECO:0000256" key="2">
    <source>
        <dbReference type="ARBA" id="ARBA00010991"/>
    </source>
</evidence>
<dbReference type="AlphaFoldDB" id="A0A9P4ILZ7"/>
<name>A0A9P4ILZ7_9PEZI</name>
<keyword evidence="4" id="KW-0234">DNA repair</keyword>
<dbReference type="InterPro" id="IPR003021">
    <property type="entry name" value="Rad1_Rec1_Rad17"/>
</dbReference>
<dbReference type="GO" id="GO:0000077">
    <property type="term" value="P:DNA damage checkpoint signaling"/>
    <property type="evidence" value="ECO:0007669"/>
    <property type="project" value="InterPro"/>
</dbReference>
<comment type="caution">
    <text evidence="6">The sequence shown here is derived from an EMBL/GenBank/DDBJ whole genome shotgun (WGS) entry which is preliminary data.</text>
</comment>
<dbReference type="PANTHER" id="PTHR10870:SF0">
    <property type="entry name" value="CELL CYCLE CHECKPOINT PROTEIN RAD1"/>
    <property type="match status" value="1"/>
</dbReference>
<keyword evidence="3" id="KW-0227">DNA damage</keyword>
<dbReference type="GO" id="GO:0006281">
    <property type="term" value="P:DNA repair"/>
    <property type="evidence" value="ECO:0007669"/>
    <property type="project" value="UniProtKB-KW"/>
</dbReference>
<dbReference type="Gene3D" id="3.70.10.10">
    <property type="match status" value="1"/>
</dbReference>
<dbReference type="CDD" id="cd00577">
    <property type="entry name" value="PCNA"/>
    <property type="match status" value="1"/>
</dbReference>
<dbReference type="PRINTS" id="PR01245">
    <property type="entry name" value="RAD1REC1"/>
</dbReference>